<dbReference type="EC" id="2.8.1.7" evidence="3 8"/>
<dbReference type="EMBL" id="NIBL01000001">
    <property type="protein sequence ID" value="OUZ18586.1"/>
    <property type="molecule type" value="Genomic_DNA"/>
</dbReference>
<evidence type="ECO:0000256" key="1">
    <source>
        <dbReference type="ARBA" id="ARBA00001933"/>
    </source>
</evidence>
<evidence type="ECO:0000313" key="11">
    <source>
        <dbReference type="Proteomes" id="UP000196503"/>
    </source>
</evidence>
<comment type="catalytic activity">
    <reaction evidence="6 8">
        <text>(sulfur carrier)-H + L-cysteine = (sulfur carrier)-SH + L-alanine</text>
        <dbReference type="Rhea" id="RHEA:43892"/>
        <dbReference type="Rhea" id="RHEA-COMP:14737"/>
        <dbReference type="Rhea" id="RHEA-COMP:14739"/>
        <dbReference type="ChEBI" id="CHEBI:29917"/>
        <dbReference type="ChEBI" id="CHEBI:35235"/>
        <dbReference type="ChEBI" id="CHEBI:57972"/>
        <dbReference type="ChEBI" id="CHEBI:64428"/>
        <dbReference type="EC" id="2.8.1.7"/>
    </reaction>
</comment>
<dbReference type="InterPro" id="IPR015421">
    <property type="entry name" value="PyrdxlP-dep_Trfase_major"/>
</dbReference>
<dbReference type="PANTHER" id="PTHR43586:SF8">
    <property type="entry name" value="CYSTEINE DESULFURASE 1, CHLOROPLASTIC"/>
    <property type="match status" value="1"/>
</dbReference>
<sequence length="413" mass="45449">MPETFDAKKIRADFPALDQIVNDEPLIYLDNAATTQKPQAVLDVLNHYYLQDNANVHRGVHTLAERATAEFEAARKKVQQFIHANSNKEIIFTKGTTDSLNIIAQSYGEFIQAGDEIVISKMEHHANLIPWQQLAKRKQAVLRYIPLTADGHLDVQAAKTIINEKTAIVALAQVSNVLGTVNPVKKIAQLAHQHQAIMVVDGAQAVAHMPVDVQDLDCDFYCFSGHKMCGPTGIGVLYGKQTLLEKMEPVAFGGEMIDFVDLYESTWTELPWKFEAGTPNIASAIGLGAAIDYLEKIGMQTIHEYEQAIVAELLPKLQQIDGLTIYGPQNPAEHTAVIAFNLDHLHPHDVASALDMQGIAVRAGHHCAQPLIKELGCFATARASFYFYNTKEEADQLVAAILATKEFFANGAI</sequence>
<dbReference type="InterPro" id="IPR020578">
    <property type="entry name" value="Aminotrans_V_PyrdxlP_BS"/>
</dbReference>
<evidence type="ECO:0000256" key="2">
    <source>
        <dbReference type="ARBA" id="ARBA00010447"/>
    </source>
</evidence>
<organism evidence="10 11">
    <name type="scientific">Enterococcus cecorum</name>
    <dbReference type="NCBI Taxonomy" id="44008"/>
    <lineage>
        <taxon>Bacteria</taxon>
        <taxon>Bacillati</taxon>
        <taxon>Bacillota</taxon>
        <taxon>Bacilli</taxon>
        <taxon>Lactobacillales</taxon>
        <taxon>Enterococcaceae</taxon>
        <taxon>Enterococcus</taxon>
    </lineage>
</organism>
<dbReference type="PANTHER" id="PTHR43586">
    <property type="entry name" value="CYSTEINE DESULFURASE"/>
    <property type="match status" value="1"/>
</dbReference>
<reference evidence="10 11" key="1">
    <citation type="submission" date="2017-05" db="EMBL/GenBank/DDBJ databases">
        <title>The Genome Sequence of Enterococcus faecium 2D5_DIV0622.</title>
        <authorList>
            <consortium name="The Broad Institute Genomics Platform"/>
            <consortium name="The Broad Institute Genomic Center for Infectious Diseases"/>
            <person name="Earl A."/>
            <person name="Manson A."/>
            <person name="Schwartman J."/>
            <person name="Gilmore M."/>
            <person name="Abouelleil A."/>
            <person name="Cao P."/>
            <person name="Chapman S."/>
            <person name="Cusick C."/>
            <person name="Shea T."/>
            <person name="Young S."/>
            <person name="Neafsey D."/>
            <person name="Nusbaum C."/>
            <person name="Birren B."/>
        </authorList>
    </citation>
    <scope>NUCLEOTIDE SEQUENCE [LARGE SCALE GENOMIC DNA]</scope>
    <source>
        <strain evidence="10 11">2D5_DIV0622</strain>
    </source>
</reference>
<dbReference type="GO" id="GO:0006534">
    <property type="term" value="P:cysteine metabolic process"/>
    <property type="evidence" value="ECO:0007669"/>
    <property type="project" value="UniProtKB-UniRule"/>
</dbReference>
<dbReference type="SUPFAM" id="SSF53383">
    <property type="entry name" value="PLP-dependent transferases"/>
    <property type="match status" value="1"/>
</dbReference>
<dbReference type="GO" id="GO:0030170">
    <property type="term" value="F:pyridoxal phosphate binding"/>
    <property type="evidence" value="ECO:0007669"/>
    <property type="project" value="UniProtKB-UniRule"/>
</dbReference>
<dbReference type="GO" id="GO:0008483">
    <property type="term" value="F:transaminase activity"/>
    <property type="evidence" value="ECO:0007669"/>
    <property type="project" value="UniProtKB-KW"/>
</dbReference>
<comment type="function">
    <text evidence="8">Catalyzes the removal of elemental sulfur and selenium atoms from L-cysteine, L-cystine, L-selenocysteine, and L-selenocystine to produce L-alanine.</text>
</comment>
<evidence type="ECO:0000256" key="6">
    <source>
        <dbReference type="ARBA" id="ARBA00050776"/>
    </source>
</evidence>
<dbReference type="RefSeq" id="WP_087662727.1">
    <property type="nucleotide sequence ID" value="NZ_NIBL01000001.1"/>
</dbReference>
<protein>
    <recommendedName>
        <fullName evidence="3 8">Cysteine desulfurase</fullName>
        <ecNumber evidence="3 8">2.8.1.7</ecNumber>
    </recommendedName>
</protein>
<gene>
    <name evidence="10" type="ORF">A5869_000227</name>
</gene>
<comment type="caution">
    <text evidence="10">The sequence shown here is derived from an EMBL/GenBank/DDBJ whole genome shotgun (WGS) entry which is preliminary data.</text>
</comment>
<dbReference type="InterPro" id="IPR000192">
    <property type="entry name" value="Aminotrans_V_dom"/>
</dbReference>
<feature type="domain" description="Aminotransferase class V" evidence="9">
    <location>
        <begin position="27"/>
        <end position="397"/>
    </location>
</feature>
<evidence type="ECO:0000256" key="8">
    <source>
        <dbReference type="RuleBase" id="RU004506"/>
    </source>
</evidence>
<comment type="cofactor">
    <cofactor evidence="1 7">
        <name>pyridoxal 5'-phosphate</name>
        <dbReference type="ChEBI" id="CHEBI:597326"/>
    </cofactor>
</comment>
<dbReference type="GO" id="GO:0031071">
    <property type="term" value="F:cysteine desulfurase activity"/>
    <property type="evidence" value="ECO:0007669"/>
    <property type="project" value="UniProtKB-UniRule"/>
</dbReference>
<dbReference type="InterPro" id="IPR016454">
    <property type="entry name" value="Cysteine_dSase"/>
</dbReference>
<dbReference type="CDD" id="cd06453">
    <property type="entry name" value="SufS_like"/>
    <property type="match status" value="1"/>
</dbReference>
<evidence type="ECO:0000256" key="7">
    <source>
        <dbReference type="RuleBase" id="RU004504"/>
    </source>
</evidence>
<evidence type="ECO:0000259" key="9">
    <source>
        <dbReference type="Pfam" id="PF00266"/>
    </source>
</evidence>
<dbReference type="PROSITE" id="PS00595">
    <property type="entry name" value="AA_TRANSFER_CLASS_5"/>
    <property type="match status" value="1"/>
</dbReference>
<evidence type="ECO:0000256" key="3">
    <source>
        <dbReference type="ARBA" id="ARBA00012239"/>
    </source>
</evidence>
<dbReference type="AlphaFoldDB" id="A0A200I0L2"/>
<dbReference type="InterPro" id="IPR015422">
    <property type="entry name" value="PyrdxlP-dep_Trfase_small"/>
</dbReference>
<dbReference type="NCBIfam" id="TIGR01979">
    <property type="entry name" value="sufS"/>
    <property type="match status" value="1"/>
</dbReference>
<dbReference type="Proteomes" id="UP000196503">
    <property type="component" value="Unassembled WGS sequence"/>
</dbReference>
<comment type="similarity">
    <text evidence="2 8">Belongs to the class-V pyridoxal-phosphate-dependent aminotransferase family. Csd subfamily.</text>
</comment>
<keyword evidence="5 8" id="KW-0663">Pyridoxal phosphate</keyword>
<keyword evidence="10" id="KW-0032">Aminotransferase</keyword>
<dbReference type="Gene3D" id="3.90.1150.10">
    <property type="entry name" value="Aspartate Aminotransferase, domain 1"/>
    <property type="match status" value="1"/>
</dbReference>
<evidence type="ECO:0000256" key="5">
    <source>
        <dbReference type="ARBA" id="ARBA00022898"/>
    </source>
</evidence>
<keyword evidence="4 8" id="KW-0808">Transferase</keyword>
<dbReference type="Pfam" id="PF00266">
    <property type="entry name" value="Aminotran_5"/>
    <property type="match status" value="1"/>
</dbReference>
<dbReference type="InterPro" id="IPR015424">
    <property type="entry name" value="PyrdxlP-dep_Trfase"/>
</dbReference>
<name>A0A200I0L2_9ENTE</name>
<dbReference type="PIRSF" id="PIRSF005572">
    <property type="entry name" value="NifS"/>
    <property type="match status" value="1"/>
</dbReference>
<evidence type="ECO:0000313" key="10">
    <source>
        <dbReference type="EMBL" id="OUZ18586.1"/>
    </source>
</evidence>
<dbReference type="InterPro" id="IPR010970">
    <property type="entry name" value="Cys_dSase_SufS"/>
</dbReference>
<proteinExistence type="inferred from homology"/>
<evidence type="ECO:0000256" key="4">
    <source>
        <dbReference type="ARBA" id="ARBA00022679"/>
    </source>
</evidence>
<dbReference type="Gene3D" id="3.40.640.10">
    <property type="entry name" value="Type I PLP-dependent aspartate aminotransferase-like (Major domain)"/>
    <property type="match status" value="1"/>
</dbReference>
<accession>A0A200I0L2</accession>